<dbReference type="EMBL" id="JACHMO010000001">
    <property type="protein sequence ID" value="MBB5804184.1"/>
    <property type="molecule type" value="Genomic_DNA"/>
</dbReference>
<sequence>MRDLVERFYADAWNRWDDSAVDELLAPDFTFRGSLGTTVRGRDGWRTYRDKVRAAVPDFHNEIVTLVVEPPTAAARLLYTGHHHGVLLGVQGNGRAINYTGAAFFTASDGQLTDAWVLGDLDTLRTQL</sequence>
<dbReference type="InterPro" id="IPR009959">
    <property type="entry name" value="Cyclase_SnoaL-like"/>
</dbReference>
<dbReference type="SUPFAM" id="SSF54427">
    <property type="entry name" value="NTF2-like"/>
    <property type="match status" value="1"/>
</dbReference>
<dbReference type="RefSeq" id="WP_184921929.1">
    <property type="nucleotide sequence ID" value="NZ_JACHMO010000001.1"/>
</dbReference>
<dbReference type="AlphaFoldDB" id="A0A7W9HKZ3"/>
<dbReference type="Proteomes" id="UP000552097">
    <property type="component" value="Unassembled WGS sequence"/>
</dbReference>
<comment type="caution">
    <text evidence="1">The sequence shown here is derived from an EMBL/GenBank/DDBJ whole genome shotgun (WGS) entry which is preliminary data.</text>
</comment>
<evidence type="ECO:0000313" key="1">
    <source>
        <dbReference type="EMBL" id="MBB5804184.1"/>
    </source>
</evidence>
<proteinExistence type="predicted"/>
<gene>
    <name evidence="1" type="ORF">F4560_003952</name>
</gene>
<protein>
    <submittedName>
        <fullName evidence="1">Steroid delta-isomerase-like uncharacterized protein</fullName>
    </submittedName>
</protein>
<reference evidence="1 2" key="1">
    <citation type="submission" date="2020-08" db="EMBL/GenBank/DDBJ databases">
        <title>Sequencing the genomes of 1000 actinobacteria strains.</title>
        <authorList>
            <person name="Klenk H.-P."/>
        </authorList>
    </citation>
    <scope>NUCLEOTIDE SEQUENCE [LARGE SCALE GENOMIC DNA]</scope>
    <source>
        <strain evidence="1 2">DSM 45486</strain>
    </source>
</reference>
<dbReference type="Gene3D" id="3.10.450.50">
    <property type="match status" value="1"/>
</dbReference>
<evidence type="ECO:0000313" key="2">
    <source>
        <dbReference type="Proteomes" id="UP000552097"/>
    </source>
</evidence>
<organism evidence="1 2">
    <name type="scientific">Saccharothrix ecbatanensis</name>
    <dbReference type="NCBI Taxonomy" id="1105145"/>
    <lineage>
        <taxon>Bacteria</taxon>
        <taxon>Bacillati</taxon>
        <taxon>Actinomycetota</taxon>
        <taxon>Actinomycetes</taxon>
        <taxon>Pseudonocardiales</taxon>
        <taxon>Pseudonocardiaceae</taxon>
        <taxon>Saccharothrix</taxon>
    </lineage>
</organism>
<dbReference type="InterPro" id="IPR032710">
    <property type="entry name" value="NTF2-like_dom_sf"/>
</dbReference>
<dbReference type="PANTHER" id="PTHR38436">
    <property type="entry name" value="POLYKETIDE CYCLASE SNOAL-LIKE DOMAIN"/>
    <property type="match status" value="1"/>
</dbReference>
<name>A0A7W9HKZ3_9PSEU</name>
<keyword evidence="2" id="KW-1185">Reference proteome</keyword>
<dbReference type="GO" id="GO:0016853">
    <property type="term" value="F:isomerase activity"/>
    <property type="evidence" value="ECO:0007669"/>
    <property type="project" value="UniProtKB-KW"/>
</dbReference>
<dbReference type="GO" id="GO:0030638">
    <property type="term" value="P:polyketide metabolic process"/>
    <property type="evidence" value="ECO:0007669"/>
    <property type="project" value="InterPro"/>
</dbReference>
<keyword evidence="1" id="KW-0413">Isomerase</keyword>
<accession>A0A7W9HKZ3</accession>
<dbReference type="Pfam" id="PF07366">
    <property type="entry name" value="SnoaL"/>
    <property type="match status" value="1"/>
</dbReference>
<dbReference type="PANTHER" id="PTHR38436:SF1">
    <property type="entry name" value="ESTER CYCLASE"/>
    <property type="match status" value="1"/>
</dbReference>